<dbReference type="Proteomes" id="UP001059663">
    <property type="component" value="Chromosome"/>
</dbReference>
<accession>A0AC61U1S6</accession>
<name>A0AC61U1S6_9MICO</name>
<proteinExistence type="predicted"/>
<evidence type="ECO:0000313" key="2">
    <source>
        <dbReference type="Proteomes" id="UP001059663"/>
    </source>
</evidence>
<dbReference type="EMBL" id="CP087977">
    <property type="protein sequence ID" value="UUZ43967.1"/>
    <property type="molecule type" value="Genomic_DNA"/>
</dbReference>
<sequence length="199" mass="20791">MTPAIVRRWAAVVIGASVTASVLPGTAVAAVRPSQVRVDALAPGWLPSAPESAHTPTPRTSLTAPTPRTSPGWSATTESGAPTTTESGPPTTTPAAPGWTPRRPGSRHRTDPSLLTGHHRADSGDEVVVRRGDSLWSITAAHLGPDATAAEIAQARPRWHEANADRIGPDPHLLLPGTRLSPPDHHHDPRATSATKGTR</sequence>
<organism evidence="1 2">
    <name type="scientific">Janibacter limosus</name>
    <dbReference type="NCBI Taxonomy" id="53458"/>
    <lineage>
        <taxon>Bacteria</taxon>
        <taxon>Bacillati</taxon>
        <taxon>Actinomycetota</taxon>
        <taxon>Actinomycetes</taxon>
        <taxon>Micrococcales</taxon>
        <taxon>Intrasporangiaceae</taxon>
        <taxon>Janibacter</taxon>
    </lineage>
</organism>
<reference evidence="1" key="1">
    <citation type="submission" date="2021-11" db="EMBL/GenBank/DDBJ databases">
        <title>Study of the species diversity of bacterial strains isolated from a unique natural object - Shulgan-Tash cave (Bashkiria).</title>
        <authorList>
            <person name="Sazanova A.L."/>
            <person name="Chirak E.R."/>
            <person name="Safronova V.I."/>
        </authorList>
    </citation>
    <scope>NUCLEOTIDE SEQUENCE</scope>
    <source>
        <strain evidence="1">P1</strain>
    </source>
</reference>
<protein>
    <submittedName>
        <fullName evidence="1">Uncharacterized protein</fullName>
    </submittedName>
</protein>
<gene>
    <name evidence="1" type="ORF">LP422_14950</name>
</gene>
<evidence type="ECO:0000313" key="1">
    <source>
        <dbReference type="EMBL" id="UUZ43967.1"/>
    </source>
</evidence>